<evidence type="ECO:0000313" key="2">
    <source>
        <dbReference type="WBParaSite" id="PgB44_g001_t08"/>
    </source>
</evidence>
<name>A0A914ZWF5_PARUN</name>
<dbReference type="WBParaSite" id="PgB44_g001_t08">
    <property type="protein sequence ID" value="PgB44_g001_t08"/>
    <property type="gene ID" value="PgB44_g001"/>
</dbReference>
<dbReference type="Proteomes" id="UP000887569">
    <property type="component" value="Unplaced"/>
</dbReference>
<sequence length="656" mass="74851">MRYAFPLEVDRTTFKGADYESWRQQETCPGPSIRGIVKSKLDKCMIHVDTFSSVPFYIGPEKYTGLPTPLIYSKPEYTYVENGCWYSLSGKMSELNCYCGSKRDGCAVLKEANDIICIEKQTDSINAVFFGTQTLAETKAAKSCVVRYMLSVSYQENVYFTHSLKVTFGADRSNVCHSKHEGTSCIMQNEPLCPFGASQSSSAVRIEVLCCCGPKHGTNPTFYHFCNLKQVNLTRIEVTLRKIPRCGVFPHLYQHFFLNSIYKGQCVVHHDFEFDSSVKLIHGLNMEFSNNMSPVEIYGSEKDVQLIDVLINRNATKCLGEHREREIMAASERKAWTIVIFKCTARLESAPCDTTMMRTLNRRKLSDDYGTFCYVGKSTSSFINLSSLFTRWCLERITGIGRGMLIERGFLTVGSFATMKDLPKRFQCIRADGDTYAINLGKSKNHYKCYRRFDKQMGVPETICCCKNAERSVPCNDAVMSAHVEWNALQRLSAIRELPPLCKRQFMSKYEDNEICNESLLERFAVCFYVANLRSQTLDGGCVFPGKPTTRHRLASVCKTKHSLNILKSNKTVDVFSEEQHTRLYCCHSHYNCFTVIRQMQSYERHFLDSTRWNETVVEAVGQGLSGFEVDRTVKEDTTNTSGWLWMRIVGKRSAR</sequence>
<protein>
    <submittedName>
        <fullName evidence="2">Ras-GAP domain-containing protein</fullName>
    </submittedName>
</protein>
<reference evidence="2" key="1">
    <citation type="submission" date="2022-11" db="UniProtKB">
        <authorList>
            <consortium name="WormBaseParasite"/>
        </authorList>
    </citation>
    <scope>IDENTIFICATION</scope>
</reference>
<accession>A0A914ZWF5</accession>
<evidence type="ECO:0000313" key="1">
    <source>
        <dbReference type="Proteomes" id="UP000887569"/>
    </source>
</evidence>
<keyword evidence="1" id="KW-1185">Reference proteome</keyword>
<dbReference type="AlphaFoldDB" id="A0A914ZWF5"/>
<proteinExistence type="predicted"/>
<organism evidence="1 2">
    <name type="scientific">Parascaris univalens</name>
    <name type="common">Nematode worm</name>
    <dbReference type="NCBI Taxonomy" id="6257"/>
    <lineage>
        <taxon>Eukaryota</taxon>
        <taxon>Metazoa</taxon>
        <taxon>Ecdysozoa</taxon>
        <taxon>Nematoda</taxon>
        <taxon>Chromadorea</taxon>
        <taxon>Rhabditida</taxon>
        <taxon>Spirurina</taxon>
        <taxon>Ascaridomorpha</taxon>
        <taxon>Ascaridoidea</taxon>
        <taxon>Ascarididae</taxon>
        <taxon>Parascaris</taxon>
    </lineage>
</organism>